<sequence length="113" mass="12916">MEAKLISMAEERERLISSIQADEAEKLTLKESIESQLKINKEIQREADALNKKLRAKEVLIVKLEAKLAAANDTVCFVYSFCQVRPRRTAALKIKSYAEPQLKGKLWRPSKNN</sequence>
<dbReference type="EMBL" id="UZAF01020620">
    <property type="protein sequence ID" value="VDO71487.1"/>
    <property type="molecule type" value="Genomic_DNA"/>
</dbReference>
<proteinExistence type="predicted"/>
<evidence type="ECO:0000313" key="4">
    <source>
        <dbReference type="WBParaSite" id="HPLM_0001850901-mRNA-1"/>
    </source>
</evidence>
<name>A0A0N4X2C5_HAEPC</name>
<feature type="coiled-coil region" evidence="1">
    <location>
        <begin position="33"/>
        <end position="74"/>
    </location>
</feature>
<organism evidence="4">
    <name type="scientific">Haemonchus placei</name>
    <name type="common">Barber's pole worm</name>
    <dbReference type="NCBI Taxonomy" id="6290"/>
    <lineage>
        <taxon>Eukaryota</taxon>
        <taxon>Metazoa</taxon>
        <taxon>Ecdysozoa</taxon>
        <taxon>Nematoda</taxon>
        <taxon>Chromadorea</taxon>
        <taxon>Rhabditida</taxon>
        <taxon>Rhabditina</taxon>
        <taxon>Rhabditomorpha</taxon>
        <taxon>Strongyloidea</taxon>
        <taxon>Trichostrongylidae</taxon>
        <taxon>Haemonchus</taxon>
    </lineage>
</organism>
<protein>
    <submittedName>
        <fullName evidence="4">Shugoshin_C domain-containing protein</fullName>
    </submittedName>
</protein>
<gene>
    <name evidence="2" type="ORF">HPLM_LOCUS18501</name>
</gene>
<reference evidence="4" key="1">
    <citation type="submission" date="2017-02" db="UniProtKB">
        <authorList>
            <consortium name="WormBaseParasite"/>
        </authorList>
    </citation>
    <scope>IDENTIFICATION</scope>
</reference>
<evidence type="ECO:0000313" key="2">
    <source>
        <dbReference type="EMBL" id="VDO71487.1"/>
    </source>
</evidence>
<keyword evidence="3" id="KW-1185">Reference proteome</keyword>
<reference evidence="2 3" key="2">
    <citation type="submission" date="2018-11" db="EMBL/GenBank/DDBJ databases">
        <authorList>
            <consortium name="Pathogen Informatics"/>
        </authorList>
    </citation>
    <scope>NUCLEOTIDE SEQUENCE [LARGE SCALE GENOMIC DNA]</scope>
    <source>
        <strain evidence="2 3">MHpl1</strain>
    </source>
</reference>
<evidence type="ECO:0000313" key="3">
    <source>
        <dbReference type="Proteomes" id="UP000268014"/>
    </source>
</evidence>
<evidence type="ECO:0000256" key="1">
    <source>
        <dbReference type="SAM" id="Coils"/>
    </source>
</evidence>
<keyword evidence="1" id="KW-0175">Coiled coil</keyword>
<dbReference type="Proteomes" id="UP000268014">
    <property type="component" value="Unassembled WGS sequence"/>
</dbReference>
<dbReference type="WBParaSite" id="HPLM_0001850901-mRNA-1">
    <property type="protein sequence ID" value="HPLM_0001850901-mRNA-1"/>
    <property type="gene ID" value="HPLM_0001850901"/>
</dbReference>
<dbReference type="AlphaFoldDB" id="A0A0N4X2C5"/>
<accession>A0A0N4X2C5</accession>